<dbReference type="PANTHER" id="PTHR48107">
    <property type="entry name" value="NADPH-DEPENDENT ALDEHYDE REDUCTASE-LIKE PROTEIN, CHLOROPLASTIC-RELATED"/>
    <property type="match status" value="1"/>
</dbReference>
<keyword evidence="3" id="KW-1133">Transmembrane helix</keyword>
<keyword evidence="3" id="KW-0812">Transmembrane</keyword>
<protein>
    <submittedName>
        <fullName evidence="4">Uncharacterized protein</fullName>
    </submittedName>
</protein>
<keyword evidence="5" id="KW-1185">Reference proteome</keyword>
<dbReference type="Gene3D" id="3.40.50.720">
    <property type="entry name" value="NAD(P)-binding Rossmann-like Domain"/>
    <property type="match status" value="1"/>
</dbReference>
<evidence type="ECO:0000313" key="5">
    <source>
        <dbReference type="Proteomes" id="UP001152561"/>
    </source>
</evidence>
<dbReference type="GO" id="GO:0016614">
    <property type="term" value="F:oxidoreductase activity, acting on CH-OH group of donors"/>
    <property type="evidence" value="ECO:0007669"/>
    <property type="project" value="UniProtKB-ARBA"/>
</dbReference>
<comment type="caution">
    <text evidence="4">The sequence shown here is derived from an EMBL/GenBank/DDBJ whole genome shotgun (WGS) entry which is preliminary data.</text>
</comment>
<feature type="transmembrane region" description="Helical" evidence="3">
    <location>
        <begin position="45"/>
        <end position="70"/>
    </location>
</feature>
<dbReference type="SUPFAM" id="SSF51735">
    <property type="entry name" value="NAD(P)-binding Rossmann-fold domains"/>
    <property type="match status" value="1"/>
</dbReference>
<dbReference type="InterPro" id="IPR036291">
    <property type="entry name" value="NAD(P)-bd_dom_sf"/>
</dbReference>
<dbReference type="InterPro" id="IPR002347">
    <property type="entry name" value="SDR_fam"/>
</dbReference>
<evidence type="ECO:0000256" key="3">
    <source>
        <dbReference type="SAM" id="Phobius"/>
    </source>
</evidence>
<dbReference type="AlphaFoldDB" id="A0A9Q1LE82"/>
<dbReference type="EMBL" id="JAJAGQ010000020">
    <property type="protein sequence ID" value="KAJ8533012.1"/>
    <property type="molecule type" value="Genomic_DNA"/>
</dbReference>
<proteinExistence type="inferred from homology"/>
<reference evidence="5" key="1">
    <citation type="journal article" date="2023" name="Proc. Natl. Acad. Sci. U.S.A.">
        <title>Genomic and structural basis for evolution of tropane alkaloid biosynthesis.</title>
        <authorList>
            <person name="Wanga Y.-J."/>
            <person name="Taina T."/>
            <person name="Yua J.-Y."/>
            <person name="Lia J."/>
            <person name="Xua B."/>
            <person name="Chenc J."/>
            <person name="D'Auriad J.C."/>
            <person name="Huanga J.-P."/>
            <person name="Huanga S.-X."/>
        </authorList>
    </citation>
    <scope>NUCLEOTIDE SEQUENCE [LARGE SCALE GENOMIC DNA]</scope>
    <source>
        <strain evidence="5">cv. KIB-2019</strain>
    </source>
</reference>
<dbReference type="OrthoDB" id="1669814at2759"/>
<evidence type="ECO:0000313" key="4">
    <source>
        <dbReference type="EMBL" id="KAJ8533012.1"/>
    </source>
</evidence>
<accession>A0A9Q1LE82</accession>
<dbReference type="Proteomes" id="UP001152561">
    <property type="component" value="Unassembled WGS sequence"/>
</dbReference>
<gene>
    <name evidence="4" type="ORF">K7X08_015901</name>
</gene>
<dbReference type="Pfam" id="PF13561">
    <property type="entry name" value="adh_short_C2"/>
    <property type="match status" value="1"/>
</dbReference>
<keyword evidence="2" id="KW-0560">Oxidoreductase</keyword>
<evidence type="ECO:0000256" key="2">
    <source>
        <dbReference type="ARBA" id="ARBA00023002"/>
    </source>
</evidence>
<organism evidence="4 5">
    <name type="scientific">Anisodus acutangulus</name>
    <dbReference type="NCBI Taxonomy" id="402998"/>
    <lineage>
        <taxon>Eukaryota</taxon>
        <taxon>Viridiplantae</taxon>
        <taxon>Streptophyta</taxon>
        <taxon>Embryophyta</taxon>
        <taxon>Tracheophyta</taxon>
        <taxon>Spermatophyta</taxon>
        <taxon>Magnoliopsida</taxon>
        <taxon>eudicotyledons</taxon>
        <taxon>Gunneridae</taxon>
        <taxon>Pentapetalae</taxon>
        <taxon>asterids</taxon>
        <taxon>lamiids</taxon>
        <taxon>Solanales</taxon>
        <taxon>Solanaceae</taxon>
        <taxon>Solanoideae</taxon>
        <taxon>Hyoscyameae</taxon>
        <taxon>Anisodus</taxon>
    </lineage>
</organism>
<sequence length="118" mass="13431">MINKAINECPHGRLGQTEDVAPVVGFLAGDASEWVNGQIIRVNDGYVWCSVFTAFSILISIWFCVILVCFRHRHLGISSYRGKLEKNHLVFPLKIKYCECERSGGLKYSIQETKQLHM</sequence>
<comment type="similarity">
    <text evidence="1">Belongs to the short-chain dehydrogenases/reductases (SDR) family.</text>
</comment>
<evidence type="ECO:0000256" key="1">
    <source>
        <dbReference type="ARBA" id="ARBA00006484"/>
    </source>
</evidence>
<name>A0A9Q1LE82_9SOLA</name>
<dbReference type="PANTHER" id="PTHR48107:SF7">
    <property type="entry name" value="RE15974P"/>
    <property type="match status" value="1"/>
</dbReference>
<keyword evidence="3" id="KW-0472">Membrane</keyword>